<protein>
    <submittedName>
        <fullName evidence="12">Integrase</fullName>
    </submittedName>
</protein>
<dbReference type="PROSITE" id="PS51900">
    <property type="entry name" value="CB"/>
    <property type="match status" value="1"/>
</dbReference>
<sequence>MMENISDSINAYIEYLTSLGKSKHTTVNYKIDLTHFKGYLSNQGITDVREIDTRAIRIFLSSILGVGEAKSSASRRLSAVRGFTAWLCWRGDITEDPSLGLKGPKKAEALPRALSYEQIDKLLTEGPEEGSKSFMRDRLVLELMYGAGLRVSELIGLNWNMVELEERMLRVLGKGDKERLVPIGAPLKKLFEEWRDITCVDGRAPVFLSAKGAERLTVRTVDRIVLRAAARAGLHGVTPHTLRHSCATHMLENGAPLRVVQEMLGHESIASTQRYLSITSDQIKKSYLEVHPRALEDEEL</sequence>
<evidence type="ECO:0000256" key="4">
    <source>
        <dbReference type="ARBA" id="ARBA00022829"/>
    </source>
</evidence>
<dbReference type="GO" id="GO:0005737">
    <property type="term" value="C:cytoplasm"/>
    <property type="evidence" value="ECO:0007669"/>
    <property type="project" value="UniProtKB-SubCell"/>
</dbReference>
<dbReference type="OrthoDB" id="9801717at2"/>
<dbReference type="InterPro" id="IPR004107">
    <property type="entry name" value="Integrase_SAM-like_N"/>
</dbReference>
<keyword evidence="2" id="KW-0963">Cytoplasm</keyword>
<reference evidence="12" key="1">
    <citation type="submission" date="2016-08" db="EMBL/GenBank/DDBJ databases">
        <title>Complete genome of Cloacibacillus porcorum.</title>
        <authorList>
            <person name="Looft T."/>
            <person name="Bayles D.O."/>
            <person name="Alt D.P."/>
        </authorList>
    </citation>
    <scope>NUCLEOTIDE SEQUENCE [LARGE SCALE GENOMIC DNA]</scope>
    <source>
        <strain evidence="12">CL-84</strain>
    </source>
</reference>
<dbReference type="EMBL" id="CP016757">
    <property type="protein sequence ID" value="ANZ46639.1"/>
    <property type="molecule type" value="Genomic_DNA"/>
</dbReference>
<evidence type="ECO:0000259" key="10">
    <source>
        <dbReference type="PROSITE" id="PS51898"/>
    </source>
</evidence>
<dbReference type="InterPro" id="IPR013762">
    <property type="entry name" value="Integrase-like_cat_sf"/>
</dbReference>
<dbReference type="STRING" id="1197717.BED41_09075"/>
<keyword evidence="7" id="KW-0233">DNA recombination</keyword>
<dbReference type="GO" id="GO:0015074">
    <property type="term" value="P:DNA integration"/>
    <property type="evidence" value="ECO:0007669"/>
    <property type="project" value="UniProtKB-KW"/>
</dbReference>
<evidence type="ECO:0000256" key="1">
    <source>
        <dbReference type="ARBA" id="ARBA00004496"/>
    </source>
</evidence>
<keyword evidence="3" id="KW-0132">Cell division</keyword>
<dbReference type="GO" id="GO:0007059">
    <property type="term" value="P:chromosome segregation"/>
    <property type="evidence" value="ECO:0007669"/>
    <property type="project" value="UniProtKB-KW"/>
</dbReference>
<dbReference type="PANTHER" id="PTHR30349">
    <property type="entry name" value="PHAGE INTEGRASE-RELATED"/>
    <property type="match status" value="1"/>
</dbReference>
<organism evidence="12 13">
    <name type="scientific">Cloacibacillus porcorum</name>
    <dbReference type="NCBI Taxonomy" id="1197717"/>
    <lineage>
        <taxon>Bacteria</taxon>
        <taxon>Thermotogati</taxon>
        <taxon>Synergistota</taxon>
        <taxon>Synergistia</taxon>
        <taxon>Synergistales</taxon>
        <taxon>Synergistaceae</taxon>
        <taxon>Cloacibacillus</taxon>
    </lineage>
</organism>
<dbReference type="GO" id="GO:0003677">
    <property type="term" value="F:DNA binding"/>
    <property type="evidence" value="ECO:0007669"/>
    <property type="project" value="UniProtKB-UniRule"/>
</dbReference>
<evidence type="ECO:0000256" key="3">
    <source>
        <dbReference type="ARBA" id="ARBA00022618"/>
    </source>
</evidence>
<dbReference type="Gene3D" id="1.10.150.130">
    <property type="match status" value="1"/>
</dbReference>
<feature type="domain" description="Core-binding (CB)" evidence="11">
    <location>
        <begin position="3"/>
        <end position="88"/>
    </location>
</feature>
<keyword evidence="8" id="KW-0131">Cell cycle</keyword>
<keyword evidence="6 9" id="KW-0238">DNA-binding</keyword>
<dbReference type="KEGG" id="cpor:BED41_09075"/>
<gene>
    <name evidence="12" type="ORF">BED41_09075</name>
</gene>
<evidence type="ECO:0000256" key="7">
    <source>
        <dbReference type="ARBA" id="ARBA00023172"/>
    </source>
</evidence>
<dbReference type="GeneID" id="83057999"/>
<keyword evidence="4" id="KW-0159">Chromosome partition</keyword>
<evidence type="ECO:0000256" key="8">
    <source>
        <dbReference type="ARBA" id="ARBA00023306"/>
    </source>
</evidence>
<evidence type="ECO:0000256" key="9">
    <source>
        <dbReference type="PROSITE-ProRule" id="PRU01248"/>
    </source>
</evidence>
<dbReference type="InterPro" id="IPR002104">
    <property type="entry name" value="Integrase_catalytic"/>
</dbReference>
<feature type="domain" description="Tyr recombinase" evidence="10">
    <location>
        <begin position="109"/>
        <end position="288"/>
    </location>
</feature>
<keyword evidence="13" id="KW-1185">Reference proteome</keyword>
<dbReference type="Pfam" id="PF00589">
    <property type="entry name" value="Phage_integrase"/>
    <property type="match status" value="1"/>
</dbReference>
<evidence type="ECO:0000259" key="11">
    <source>
        <dbReference type="PROSITE" id="PS51900"/>
    </source>
</evidence>
<name>A0A1B2I9I4_9BACT</name>
<evidence type="ECO:0000313" key="12">
    <source>
        <dbReference type="EMBL" id="ANZ46639.1"/>
    </source>
</evidence>
<dbReference type="InterPro" id="IPR011010">
    <property type="entry name" value="DNA_brk_join_enz"/>
</dbReference>
<dbReference type="RefSeq" id="WP_066749162.1">
    <property type="nucleotide sequence ID" value="NZ_CP016757.1"/>
</dbReference>
<dbReference type="Gene3D" id="1.10.443.10">
    <property type="entry name" value="Intergrase catalytic core"/>
    <property type="match status" value="1"/>
</dbReference>
<evidence type="ECO:0000313" key="13">
    <source>
        <dbReference type="Proteomes" id="UP000093044"/>
    </source>
</evidence>
<dbReference type="Pfam" id="PF02899">
    <property type="entry name" value="Phage_int_SAM_1"/>
    <property type="match status" value="1"/>
</dbReference>
<dbReference type="InterPro" id="IPR044068">
    <property type="entry name" value="CB"/>
</dbReference>
<accession>A0A1B2I9I4</accession>
<evidence type="ECO:0000256" key="6">
    <source>
        <dbReference type="ARBA" id="ARBA00023125"/>
    </source>
</evidence>
<dbReference type="InterPro" id="IPR010998">
    <property type="entry name" value="Integrase_recombinase_N"/>
</dbReference>
<dbReference type="AlphaFoldDB" id="A0A1B2I9I4"/>
<dbReference type="GO" id="GO:0051301">
    <property type="term" value="P:cell division"/>
    <property type="evidence" value="ECO:0007669"/>
    <property type="project" value="UniProtKB-KW"/>
</dbReference>
<dbReference type="SUPFAM" id="SSF56349">
    <property type="entry name" value="DNA breaking-rejoining enzymes"/>
    <property type="match status" value="1"/>
</dbReference>
<dbReference type="GO" id="GO:0006310">
    <property type="term" value="P:DNA recombination"/>
    <property type="evidence" value="ECO:0007669"/>
    <property type="project" value="UniProtKB-KW"/>
</dbReference>
<dbReference type="InterPro" id="IPR050090">
    <property type="entry name" value="Tyrosine_recombinase_XerCD"/>
</dbReference>
<evidence type="ECO:0000256" key="5">
    <source>
        <dbReference type="ARBA" id="ARBA00022908"/>
    </source>
</evidence>
<dbReference type="PROSITE" id="PS51898">
    <property type="entry name" value="TYR_RECOMBINASE"/>
    <property type="match status" value="1"/>
</dbReference>
<dbReference type="Proteomes" id="UP000093044">
    <property type="component" value="Chromosome"/>
</dbReference>
<keyword evidence="5" id="KW-0229">DNA integration</keyword>
<proteinExistence type="predicted"/>
<evidence type="ECO:0000256" key="2">
    <source>
        <dbReference type="ARBA" id="ARBA00022490"/>
    </source>
</evidence>
<comment type="subcellular location">
    <subcellularLocation>
        <location evidence="1">Cytoplasm</location>
    </subcellularLocation>
</comment>
<dbReference type="PANTHER" id="PTHR30349:SF77">
    <property type="entry name" value="TYROSINE RECOMBINASE XERC"/>
    <property type="match status" value="1"/>
</dbReference>